<keyword evidence="4" id="KW-1185">Reference proteome</keyword>
<dbReference type="InterPro" id="IPR001245">
    <property type="entry name" value="Ser-Thr/Tyr_kinase_cat_dom"/>
</dbReference>
<dbReference type="Proteomes" id="UP001159405">
    <property type="component" value="Unassembled WGS sequence"/>
</dbReference>
<dbReference type="PROSITE" id="PS50011">
    <property type="entry name" value="PROTEIN_KINASE_DOM"/>
    <property type="match status" value="1"/>
</dbReference>
<protein>
    <recommendedName>
        <fullName evidence="2">Protein kinase domain-containing protein</fullName>
    </recommendedName>
</protein>
<dbReference type="PANTHER" id="PTHR24416:SF583">
    <property type="entry name" value="RECEPTOR PROTEIN-TYROSINE KINASE"/>
    <property type="match status" value="1"/>
</dbReference>
<dbReference type="InterPro" id="IPR000719">
    <property type="entry name" value="Prot_kinase_dom"/>
</dbReference>
<feature type="compositionally biased region" description="Polar residues" evidence="1">
    <location>
        <begin position="453"/>
        <end position="474"/>
    </location>
</feature>
<reference evidence="3 4" key="1">
    <citation type="submission" date="2022-05" db="EMBL/GenBank/DDBJ databases">
        <authorList>
            <consortium name="Genoscope - CEA"/>
            <person name="William W."/>
        </authorList>
    </citation>
    <scope>NUCLEOTIDE SEQUENCE [LARGE SCALE GENOMIC DNA]</scope>
</reference>
<dbReference type="PANTHER" id="PTHR24416">
    <property type="entry name" value="TYROSINE-PROTEIN KINASE RECEPTOR"/>
    <property type="match status" value="1"/>
</dbReference>
<evidence type="ECO:0000313" key="3">
    <source>
        <dbReference type="EMBL" id="CAH3183111.1"/>
    </source>
</evidence>
<dbReference type="SMART" id="SM00219">
    <property type="entry name" value="TyrKc"/>
    <property type="match status" value="1"/>
</dbReference>
<dbReference type="InterPro" id="IPR050122">
    <property type="entry name" value="RTK"/>
</dbReference>
<evidence type="ECO:0000256" key="1">
    <source>
        <dbReference type="SAM" id="MobiDB-lite"/>
    </source>
</evidence>
<comment type="caution">
    <text evidence="3">The sequence shown here is derived from an EMBL/GenBank/DDBJ whole genome shotgun (WGS) entry which is preliminary data.</text>
</comment>
<dbReference type="Gene3D" id="3.30.200.20">
    <property type="entry name" value="Phosphorylase Kinase, domain 1"/>
    <property type="match status" value="1"/>
</dbReference>
<evidence type="ECO:0000259" key="2">
    <source>
        <dbReference type="PROSITE" id="PS50011"/>
    </source>
</evidence>
<feature type="domain" description="Protein kinase" evidence="2">
    <location>
        <begin position="30"/>
        <end position="622"/>
    </location>
</feature>
<evidence type="ECO:0000313" key="4">
    <source>
        <dbReference type="Proteomes" id="UP001159405"/>
    </source>
</evidence>
<name>A0ABN8RUE3_9CNID</name>
<accession>A0ABN8RUE3</accession>
<dbReference type="SUPFAM" id="SSF56112">
    <property type="entry name" value="Protein kinase-like (PK-like)"/>
    <property type="match status" value="1"/>
</dbReference>
<dbReference type="EMBL" id="CALNXK010000343">
    <property type="protein sequence ID" value="CAH3183111.1"/>
    <property type="molecule type" value="Genomic_DNA"/>
</dbReference>
<proteinExistence type="predicted"/>
<sequence length="622" mass="71292">RRYFSLLSRLPYSQREIIPLDKWEILPEQIEYDEELGRGAFGVVYKATFRMRVGLEVFDTDISKRPLLSTEKAPQVVAVKVLHDDPSKTQKEEFMFEIEQMKLLGSHKNVVSMVGCCTIQEKMFLVIEYVPCGDLLTWLRRRRKRMKGFTRTISPGHSYTRTQSIEALKRAFDKSWQVWQMNPQFSTQKHFKIRACVIIARRAKHLDSTHVYIFSFKHISRPVRACAYYLILEELVILSLILLTHFFSSQKVIMVCRQTITTKVSQQKPVVVGSQSGNHRKSFTPELVQMEFHRFITFSPSSQVRIIPISALKYMYQLGGMECSCIRTRLGSKGSLIHGFVRSSARRLCHAYETQQSETAVYGCHCPDDMVVRMPRVLFILRSRYVFFSAVIGILLRSENRFCVTFHKGLYGGSSDCNLGATNSNKDTQGHPTTVFCKISDKQFKVTEKELLPSTSASPGQRQASAMSLSNDNLQESDDEDIEEGFSTKQLFSFAWQIAKGMNHLAENNLVHRDLAARNVLVGHDNQIKVSDFGLMKQIYEDVCHSEKSIKLPVKWMAPESLYQGVYTTKSDVWSFGVVLWEMATLGGVPYPTLTNSELYRLLSTGYRMERPDMCSDDVYVS</sequence>
<feature type="non-terminal residue" evidence="3">
    <location>
        <position position="1"/>
    </location>
</feature>
<dbReference type="PROSITE" id="PS00109">
    <property type="entry name" value="PROTEIN_KINASE_TYR"/>
    <property type="match status" value="1"/>
</dbReference>
<organism evidence="3 4">
    <name type="scientific">Porites lobata</name>
    <dbReference type="NCBI Taxonomy" id="104759"/>
    <lineage>
        <taxon>Eukaryota</taxon>
        <taxon>Metazoa</taxon>
        <taxon>Cnidaria</taxon>
        <taxon>Anthozoa</taxon>
        <taxon>Hexacorallia</taxon>
        <taxon>Scleractinia</taxon>
        <taxon>Fungiina</taxon>
        <taxon>Poritidae</taxon>
        <taxon>Porites</taxon>
    </lineage>
</organism>
<gene>
    <name evidence="3" type="ORF">PLOB_00028050</name>
</gene>
<dbReference type="InterPro" id="IPR008266">
    <property type="entry name" value="Tyr_kinase_AS"/>
</dbReference>
<dbReference type="InterPro" id="IPR011009">
    <property type="entry name" value="Kinase-like_dom_sf"/>
</dbReference>
<dbReference type="Pfam" id="PF07714">
    <property type="entry name" value="PK_Tyr_Ser-Thr"/>
    <property type="match status" value="2"/>
</dbReference>
<feature type="region of interest" description="Disordered" evidence="1">
    <location>
        <begin position="451"/>
        <end position="474"/>
    </location>
</feature>
<dbReference type="InterPro" id="IPR020635">
    <property type="entry name" value="Tyr_kinase_cat_dom"/>
</dbReference>
<dbReference type="Gene3D" id="1.10.510.10">
    <property type="entry name" value="Transferase(Phosphotransferase) domain 1"/>
    <property type="match status" value="1"/>
</dbReference>